<reference evidence="1" key="1">
    <citation type="submission" date="2015-12" db="EMBL/GenBank/DDBJ databases">
        <title>Gene expression during late stages of embryo sac development: a critical building block for successful pollen-pistil interactions.</title>
        <authorList>
            <person name="Liu Y."/>
            <person name="Joly V."/>
            <person name="Sabar M."/>
            <person name="Matton D.P."/>
        </authorList>
    </citation>
    <scope>NUCLEOTIDE SEQUENCE</scope>
</reference>
<sequence>MHKKIFCFKPSMYQKQPLNFYKGRAAYTELRMYHKQHLYFLDRNKVAYSRIHCPTQTSLMRSH</sequence>
<dbReference type="AlphaFoldDB" id="A0A0V0GFT6"/>
<name>A0A0V0GFT6_SOLCH</name>
<proteinExistence type="predicted"/>
<organism evidence="1">
    <name type="scientific">Solanum chacoense</name>
    <name type="common">Chaco potato</name>
    <dbReference type="NCBI Taxonomy" id="4108"/>
    <lineage>
        <taxon>Eukaryota</taxon>
        <taxon>Viridiplantae</taxon>
        <taxon>Streptophyta</taxon>
        <taxon>Embryophyta</taxon>
        <taxon>Tracheophyta</taxon>
        <taxon>Spermatophyta</taxon>
        <taxon>Magnoliopsida</taxon>
        <taxon>eudicotyledons</taxon>
        <taxon>Gunneridae</taxon>
        <taxon>Pentapetalae</taxon>
        <taxon>asterids</taxon>
        <taxon>lamiids</taxon>
        <taxon>Solanales</taxon>
        <taxon>Solanaceae</taxon>
        <taxon>Solanoideae</taxon>
        <taxon>Solaneae</taxon>
        <taxon>Solanum</taxon>
    </lineage>
</organism>
<evidence type="ECO:0000313" key="1">
    <source>
        <dbReference type="EMBL" id="JAP07084.1"/>
    </source>
</evidence>
<accession>A0A0V0GFT6</accession>
<dbReference type="EMBL" id="GEDG01039522">
    <property type="protein sequence ID" value="JAP07084.1"/>
    <property type="molecule type" value="Transcribed_RNA"/>
</dbReference>
<protein>
    <submittedName>
        <fullName evidence="1">Putative ovule protein</fullName>
    </submittedName>
</protein>